<evidence type="ECO:0000256" key="5">
    <source>
        <dbReference type="ARBA" id="ARBA00022853"/>
    </source>
</evidence>
<evidence type="ECO:0000256" key="12">
    <source>
        <dbReference type="PROSITE-ProRule" id="PRU00146"/>
    </source>
</evidence>
<evidence type="ECO:0000256" key="13">
    <source>
        <dbReference type="SAM" id="MobiDB-lite"/>
    </source>
</evidence>
<evidence type="ECO:0000256" key="6">
    <source>
        <dbReference type="ARBA" id="ARBA00022964"/>
    </source>
</evidence>
<dbReference type="Gene3D" id="2.60.120.650">
    <property type="entry name" value="Cupin"/>
    <property type="match status" value="1"/>
</dbReference>
<evidence type="ECO:0000256" key="9">
    <source>
        <dbReference type="ARBA" id="ARBA00023015"/>
    </source>
</evidence>
<sequence length="982" mass="109377">MASVPVYCLCRLPYDVTRFMIECDVCQDWFHGSCVGVEEDAAADIDLYHCPNCQLLHGPSVMKRRRGNQKQPDSAAGKDVGKTVKTGSTQFIKELRSRTFPSADEVILKPSGAQLTVEFLEENSFSVPILVLKKDGLGMTIPPPSFTVRDVEHYVGADKEIDVIDVTRQADLKMRLGDFVNYYCGSRREKVLNVISLEFSETRLSNLVETPKIVRKLSWVENLWPGESVFERPNVQKYCLMGVRDSYTDFHIDFGGTSVWYHVLRGEKIFYLVRPTAANLTLFEAWSSSSNQNEMFYGDQVDKCYRCPVLYKRTMLPPSGWIHAVLTPVDCLAFGGNFLHSLNIEMQLKAYEIEKRLSTADFFKFPNFETICWYVGKHLLDIFRGLRENRRHPAAYLVHGAKALNTAFRSWTKKEALAEHEEEIPGTVRPAQLIRDLAKEIRLVEDMFQQNIGKTGTPFGLQRGTQPGATAKKGDQSPKESGRKGSRRDVATVKALELELLNKYTRQALKGVESPSQEEFDLPSSSLEDTEGEPDLTEEEPSLVVANGRGSRKVKASERARSRKGARAPPSPSDAEALDIDSEEDLQIDETPRRERRSLVLRKRLPKFPRKLPRAKPCSDPNRVREPGEVDFDIEEDYTTEEDEEEEEASGDEQLEGGSSAGGILDLLKASRQVGGADYDELSFLGRPRWGTNDGPGLLVGSTASGPPTHAPPPSPVSRVYPSLESDEDDPALKSLPKKKKSTDDAPWSPKARVTPSLPKQDRPVREGTRVASVETGLAAAAAKLAQQEQQKLQRRKLVVKRKPPSPKAPSPEPEPEPAEEEVELELPPPQQEPDPVEQQKLQRRKLVVKRKPPSPKAPSPEPEPEPAEEEVELELPPPQQEPDPVATPVPTPPTPEPKQEQFAGSLVDHEYTARPNVFGMAQVNRGSTPMAPGVFLSQRRPSAGSPGPQAAQGKRPKKGLATAKQRLGRILKIHRNGKLLL</sequence>
<protein>
    <submittedName>
        <fullName evidence="17">Histone lysine demethylase PHF8</fullName>
    </submittedName>
</protein>
<evidence type="ECO:0000259" key="15">
    <source>
        <dbReference type="PROSITE" id="PS51184"/>
    </source>
</evidence>
<evidence type="ECO:0000256" key="10">
    <source>
        <dbReference type="ARBA" id="ARBA00023163"/>
    </source>
</evidence>
<feature type="compositionally biased region" description="Acidic residues" evidence="13">
    <location>
        <begin position="814"/>
        <end position="825"/>
    </location>
</feature>
<dbReference type="InterPro" id="IPR001965">
    <property type="entry name" value="Znf_PHD"/>
</dbReference>
<dbReference type="InterPro" id="IPR019787">
    <property type="entry name" value="Znf_PHD-finger"/>
</dbReference>
<feature type="compositionally biased region" description="Acidic residues" evidence="13">
    <location>
        <begin position="528"/>
        <end position="541"/>
    </location>
</feature>
<keyword evidence="11" id="KW-0539">Nucleus</keyword>
<keyword evidence="9" id="KW-0805">Transcription regulation</keyword>
<evidence type="ECO:0000313" key="17">
    <source>
        <dbReference type="RefSeq" id="XP_015278974.1"/>
    </source>
</evidence>
<gene>
    <name evidence="17" type="primary">PHF8</name>
</gene>
<feature type="compositionally biased region" description="Acidic residues" evidence="13">
    <location>
        <begin position="863"/>
        <end position="874"/>
    </location>
</feature>
<dbReference type="RefSeq" id="XP_015278974.1">
    <property type="nucleotide sequence ID" value="XM_015423488.1"/>
</dbReference>
<dbReference type="InterPro" id="IPR041070">
    <property type="entry name" value="JHD"/>
</dbReference>
<evidence type="ECO:0000256" key="8">
    <source>
        <dbReference type="ARBA" id="ARBA00023004"/>
    </source>
</evidence>
<dbReference type="Pfam" id="PF02373">
    <property type="entry name" value="JmjC"/>
    <property type="match status" value="1"/>
</dbReference>
<evidence type="ECO:0000313" key="16">
    <source>
        <dbReference type="Proteomes" id="UP000694871"/>
    </source>
</evidence>
<dbReference type="SUPFAM" id="SSF51197">
    <property type="entry name" value="Clavaminate synthase-like"/>
    <property type="match status" value="1"/>
</dbReference>
<dbReference type="PROSITE" id="PS01359">
    <property type="entry name" value="ZF_PHD_1"/>
    <property type="match status" value="1"/>
</dbReference>
<feature type="region of interest" description="Disordered" evidence="13">
    <location>
        <begin position="924"/>
        <end position="962"/>
    </location>
</feature>
<reference evidence="17" key="1">
    <citation type="submission" date="2025-08" db="UniProtKB">
        <authorList>
            <consortium name="RefSeq"/>
        </authorList>
    </citation>
    <scope>IDENTIFICATION</scope>
</reference>
<name>A0ABM1KZ37_GEKJA</name>
<feature type="domain" description="JmjC" evidence="15">
    <location>
        <begin position="199"/>
        <end position="355"/>
    </location>
</feature>
<evidence type="ECO:0000256" key="3">
    <source>
        <dbReference type="ARBA" id="ARBA00022771"/>
    </source>
</evidence>
<evidence type="ECO:0000256" key="1">
    <source>
        <dbReference type="ARBA" id="ARBA00004123"/>
    </source>
</evidence>
<feature type="compositionally biased region" description="Basic and acidic residues" evidence="13">
    <location>
        <begin position="760"/>
        <end position="769"/>
    </location>
</feature>
<evidence type="ECO:0000256" key="4">
    <source>
        <dbReference type="ARBA" id="ARBA00022833"/>
    </source>
</evidence>
<dbReference type="Proteomes" id="UP000694871">
    <property type="component" value="Unplaced"/>
</dbReference>
<evidence type="ECO:0000256" key="7">
    <source>
        <dbReference type="ARBA" id="ARBA00023002"/>
    </source>
</evidence>
<keyword evidence="3 12" id="KW-0863">Zinc-finger</keyword>
<dbReference type="CDD" id="cd15642">
    <property type="entry name" value="PHD_PHF8"/>
    <property type="match status" value="1"/>
</dbReference>
<dbReference type="InterPro" id="IPR050690">
    <property type="entry name" value="JHDM1_Histone_Demethylase"/>
</dbReference>
<keyword evidence="8" id="KW-0408">Iron</keyword>
<dbReference type="PROSITE" id="PS51184">
    <property type="entry name" value="JMJC"/>
    <property type="match status" value="1"/>
</dbReference>
<keyword evidence="10" id="KW-0804">Transcription</keyword>
<dbReference type="PROSITE" id="PS50016">
    <property type="entry name" value="ZF_PHD_2"/>
    <property type="match status" value="1"/>
</dbReference>
<feature type="compositionally biased region" description="Basic residues" evidence="13">
    <location>
        <begin position="793"/>
        <end position="805"/>
    </location>
</feature>
<dbReference type="InterPro" id="IPR019786">
    <property type="entry name" value="Zinc_finger_PHD-type_CS"/>
</dbReference>
<keyword evidence="6" id="KW-0223">Dioxygenase</keyword>
<keyword evidence="4" id="KW-0862">Zinc</keyword>
<feature type="region of interest" description="Disordered" evidence="13">
    <location>
        <begin position="509"/>
        <end position="664"/>
    </location>
</feature>
<dbReference type="SMART" id="SM00249">
    <property type="entry name" value="PHD"/>
    <property type="match status" value="1"/>
</dbReference>
<dbReference type="Gene3D" id="1.20.58.1360">
    <property type="match status" value="1"/>
</dbReference>
<keyword evidence="16" id="KW-1185">Reference proteome</keyword>
<dbReference type="Pfam" id="PF17811">
    <property type="entry name" value="JHD"/>
    <property type="match status" value="1"/>
</dbReference>
<feature type="compositionally biased region" description="Low complexity" evidence="13">
    <location>
        <begin position="778"/>
        <end position="791"/>
    </location>
</feature>
<keyword evidence="2" id="KW-0479">Metal-binding</keyword>
<evidence type="ECO:0000259" key="14">
    <source>
        <dbReference type="PROSITE" id="PS50016"/>
    </source>
</evidence>
<dbReference type="InterPro" id="IPR011011">
    <property type="entry name" value="Znf_FYVE_PHD"/>
</dbReference>
<organism evidence="16 17">
    <name type="scientific">Gekko japonicus</name>
    <name type="common">Schlegel's Japanese gecko</name>
    <dbReference type="NCBI Taxonomy" id="146911"/>
    <lineage>
        <taxon>Eukaryota</taxon>
        <taxon>Metazoa</taxon>
        <taxon>Chordata</taxon>
        <taxon>Craniata</taxon>
        <taxon>Vertebrata</taxon>
        <taxon>Euteleostomi</taxon>
        <taxon>Lepidosauria</taxon>
        <taxon>Squamata</taxon>
        <taxon>Bifurcata</taxon>
        <taxon>Gekkota</taxon>
        <taxon>Gekkonidae</taxon>
        <taxon>Gekkoninae</taxon>
        <taxon>Gekko</taxon>
    </lineage>
</organism>
<feature type="compositionally biased region" description="Basic residues" evidence="13">
    <location>
        <begin position="594"/>
        <end position="614"/>
    </location>
</feature>
<keyword evidence="7" id="KW-0560">Oxidoreductase</keyword>
<feature type="compositionally biased region" description="Acidic residues" evidence="13">
    <location>
        <begin position="576"/>
        <end position="588"/>
    </location>
</feature>
<dbReference type="PANTHER" id="PTHR23123">
    <property type="entry name" value="PHD/F-BOX CONTAINING PROTEIN"/>
    <property type="match status" value="1"/>
</dbReference>
<dbReference type="InterPro" id="IPR003347">
    <property type="entry name" value="JmjC_dom"/>
</dbReference>
<feature type="domain" description="PHD-type" evidence="14">
    <location>
        <begin position="5"/>
        <end position="56"/>
    </location>
</feature>
<keyword evidence="5" id="KW-0156">Chromatin regulator</keyword>
<dbReference type="Pfam" id="PF00628">
    <property type="entry name" value="PHD"/>
    <property type="match status" value="1"/>
</dbReference>
<feature type="compositionally biased region" description="Basic and acidic residues" evidence="13">
    <location>
        <begin position="472"/>
        <end position="490"/>
    </location>
</feature>
<feature type="region of interest" description="Disordered" evidence="13">
    <location>
        <begin position="683"/>
        <end position="902"/>
    </location>
</feature>
<comment type="subcellular location">
    <subcellularLocation>
        <location evidence="1">Nucleus</location>
    </subcellularLocation>
</comment>
<evidence type="ECO:0000256" key="2">
    <source>
        <dbReference type="ARBA" id="ARBA00022723"/>
    </source>
</evidence>
<dbReference type="SUPFAM" id="SSF57903">
    <property type="entry name" value="FYVE/PHD zinc finger"/>
    <property type="match status" value="1"/>
</dbReference>
<dbReference type="GeneID" id="107120718"/>
<feature type="compositionally biased region" description="Basic residues" evidence="13">
    <location>
        <begin position="842"/>
        <end position="854"/>
    </location>
</feature>
<accession>A0ABM1KZ37</accession>
<dbReference type="SMART" id="SM00558">
    <property type="entry name" value="JmjC"/>
    <property type="match status" value="1"/>
</dbReference>
<feature type="region of interest" description="Disordered" evidence="13">
    <location>
        <begin position="454"/>
        <end position="490"/>
    </location>
</feature>
<feature type="compositionally biased region" description="Pro residues" evidence="13">
    <location>
        <begin position="876"/>
        <end position="897"/>
    </location>
</feature>
<dbReference type="PRINTS" id="PR01217">
    <property type="entry name" value="PRICHEXTENSN"/>
</dbReference>
<evidence type="ECO:0000256" key="11">
    <source>
        <dbReference type="ARBA" id="ARBA00023242"/>
    </source>
</evidence>
<proteinExistence type="predicted"/>
<feature type="compositionally biased region" description="Acidic residues" evidence="13">
    <location>
        <begin position="629"/>
        <end position="655"/>
    </location>
</feature>